<dbReference type="Gene3D" id="3.40.50.1000">
    <property type="entry name" value="HAD superfamily/HAD-like"/>
    <property type="match status" value="1"/>
</dbReference>
<dbReference type="PRINTS" id="PR00413">
    <property type="entry name" value="HADHALOGNASE"/>
</dbReference>
<dbReference type="Gene3D" id="1.10.150.240">
    <property type="entry name" value="Putative phosphatase, domain 2"/>
    <property type="match status" value="1"/>
</dbReference>
<dbReference type="InterPro" id="IPR023214">
    <property type="entry name" value="HAD_sf"/>
</dbReference>
<reference evidence="1 2" key="1">
    <citation type="submission" date="2020-08" db="EMBL/GenBank/DDBJ databases">
        <title>Genome public.</title>
        <authorList>
            <person name="Liu C."/>
            <person name="Sun Q."/>
        </authorList>
    </citation>
    <scope>NUCLEOTIDE SEQUENCE [LARGE SCALE GENOMIC DNA]</scope>
    <source>
        <strain evidence="1 2">NSJ-9</strain>
    </source>
</reference>
<dbReference type="SFLD" id="SFLDG01135">
    <property type="entry name" value="C1.5.6:_HAD__Beta-PGM__Phospha"/>
    <property type="match status" value="1"/>
</dbReference>
<dbReference type="SFLD" id="SFLDS00003">
    <property type="entry name" value="Haloacid_Dehalogenase"/>
    <property type="match status" value="1"/>
</dbReference>
<dbReference type="EMBL" id="JACOPG010000001">
    <property type="protein sequence ID" value="MBC5685665.1"/>
    <property type="molecule type" value="Genomic_DNA"/>
</dbReference>
<dbReference type="InterPro" id="IPR006439">
    <property type="entry name" value="HAD-SF_hydro_IA"/>
</dbReference>
<sequence>MKLDAVIFDMDGTITDTEKFYNRTWPLAFAACGYPDFTREDALMQRSLNHADAQKLWGSRYGEDFSFETVHQYNTKLVLALMEKEGIETKPGLDQLLTYLKDHKIRAAVATATKLDRALERLKTVGLENAFDTVISASMVKQGKPHPDVYLHVCKELGADPAHCLALEDSPNGIRSAHDAGCITVMIPDLTMPTPDIEPLLYDWAGDLSKVIPLIERLQAE</sequence>
<comment type="caution">
    <text evidence="1">The sequence shown here is derived from an EMBL/GenBank/DDBJ whole genome shotgun (WGS) entry which is preliminary data.</text>
</comment>
<accession>A0ABR7GDZ8</accession>
<dbReference type="NCBIfam" id="TIGR01509">
    <property type="entry name" value="HAD-SF-IA-v3"/>
    <property type="match status" value="1"/>
</dbReference>
<dbReference type="SUPFAM" id="SSF56784">
    <property type="entry name" value="HAD-like"/>
    <property type="match status" value="1"/>
</dbReference>
<dbReference type="PANTHER" id="PTHR18901">
    <property type="entry name" value="2-DEOXYGLUCOSE-6-PHOSPHATE PHOSPHATASE 2"/>
    <property type="match status" value="1"/>
</dbReference>
<dbReference type="InterPro" id="IPR023198">
    <property type="entry name" value="PGP-like_dom2"/>
</dbReference>
<protein>
    <submittedName>
        <fullName evidence="1">HAD family phosphatase</fullName>
    </submittedName>
</protein>
<keyword evidence="2" id="KW-1185">Reference proteome</keyword>
<dbReference type="Pfam" id="PF13419">
    <property type="entry name" value="HAD_2"/>
    <property type="match status" value="1"/>
</dbReference>
<proteinExistence type="predicted"/>
<dbReference type="CDD" id="cd07505">
    <property type="entry name" value="HAD_BPGM-like"/>
    <property type="match status" value="1"/>
</dbReference>
<dbReference type="Proteomes" id="UP000643810">
    <property type="component" value="Unassembled WGS sequence"/>
</dbReference>
<organism evidence="1 2">
    <name type="scientific">Roseburia lenta</name>
    <dbReference type="NCBI Taxonomy" id="2763061"/>
    <lineage>
        <taxon>Bacteria</taxon>
        <taxon>Bacillati</taxon>
        <taxon>Bacillota</taxon>
        <taxon>Clostridia</taxon>
        <taxon>Lachnospirales</taxon>
        <taxon>Lachnospiraceae</taxon>
        <taxon>Roseburia</taxon>
    </lineage>
</organism>
<evidence type="ECO:0000313" key="1">
    <source>
        <dbReference type="EMBL" id="MBC5685665.1"/>
    </source>
</evidence>
<evidence type="ECO:0000313" key="2">
    <source>
        <dbReference type="Proteomes" id="UP000643810"/>
    </source>
</evidence>
<dbReference type="InterPro" id="IPR041492">
    <property type="entry name" value="HAD_2"/>
</dbReference>
<dbReference type="InterPro" id="IPR036412">
    <property type="entry name" value="HAD-like_sf"/>
</dbReference>
<dbReference type="PANTHER" id="PTHR18901:SF38">
    <property type="entry name" value="PSEUDOURIDINE-5'-PHOSPHATASE"/>
    <property type="match status" value="1"/>
</dbReference>
<dbReference type="RefSeq" id="WP_186853889.1">
    <property type="nucleotide sequence ID" value="NZ_JACOPG010000001.1"/>
</dbReference>
<dbReference type="SFLD" id="SFLDG01129">
    <property type="entry name" value="C1.5:_HAD__Beta-PGM__Phosphata"/>
    <property type="match status" value="1"/>
</dbReference>
<gene>
    <name evidence="1" type="ORF">H8R94_03380</name>
</gene>
<name>A0ABR7GDZ8_9FIRM</name>